<accession>A0A7I4XXP8</accession>
<proteinExistence type="predicted"/>
<dbReference type="WBParaSite" id="HCON_00027030-00001">
    <property type="protein sequence ID" value="HCON_00027030-00001"/>
    <property type="gene ID" value="HCON_00027030"/>
</dbReference>
<keyword evidence="1" id="KW-1185">Reference proteome</keyword>
<dbReference type="Proteomes" id="UP000025227">
    <property type="component" value="Unplaced"/>
</dbReference>
<reference evidence="2" key="1">
    <citation type="submission" date="2020-12" db="UniProtKB">
        <authorList>
            <consortium name="WormBaseParasite"/>
        </authorList>
    </citation>
    <scope>IDENTIFICATION</scope>
    <source>
        <strain evidence="2">MHco3</strain>
    </source>
</reference>
<name>A0A7I4XXP8_HAECO</name>
<evidence type="ECO:0000313" key="1">
    <source>
        <dbReference type="Proteomes" id="UP000025227"/>
    </source>
</evidence>
<protein>
    <submittedName>
        <fullName evidence="2">Uncharacterized protein</fullName>
    </submittedName>
</protein>
<dbReference type="OrthoDB" id="5858105at2759"/>
<evidence type="ECO:0000313" key="2">
    <source>
        <dbReference type="WBParaSite" id="HCON_00027030-00001"/>
    </source>
</evidence>
<organism evidence="1 2">
    <name type="scientific">Haemonchus contortus</name>
    <name type="common">Barber pole worm</name>
    <dbReference type="NCBI Taxonomy" id="6289"/>
    <lineage>
        <taxon>Eukaryota</taxon>
        <taxon>Metazoa</taxon>
        <taxon>Ecdysozoa</taxon>
        <taxon>Nematoda</taxon>
        <taxon>Chromadorea</taxon>
        <taxon>Rhabditida</taxon>
        <taxon>Rhabditina</taxon>
        <taxon>Rhabditomorpha</taxon>
        <taxon>Strongyloidea</taxon>
        <taxon>Trichostrongylidae</taxon>
        <taxon>Haemonchus</taxon>
    </lineage>
</organism>
<dbReference type="AlphaFoldDB" id="A0A7I4XXP8"/>
<sequence length="146" mass="16332">MDIVDVALHVEPLTEAVKELKDQLNVFAMSINAKLDAIAETLTRQADIFNQKLDQLMERTKPKSSCLFCSIDDNKDNHPTGRCCRFPDPVSRAAQAANLQLCNRCLQPRHPGDCGVQCTYCGRDHNALLCPSRSSQSSSPFKRRKI</sequence>